<dbReference type="AlphaFoldDB" id="X0ZL23"/>
<feature type="non-terminal residue" evidence="3">
    <location>
        <position position="1"/>
    </location>
</feature>
<sequence length="293" mass="33274">GYYSQIYSGSLQATYYALYILNAIGKLGEIDLQAVSDYIMSFYNYSSHTFSDENSDRYFASKIPGRYYPLSTLLEVNCYATLSLDILNDINSIDIASMVNFIWSCYHPDLYGFIGQSYDSSLEEGFKVPTADNTYYAVITLDMLGVDWNSRPQDRDDIASFIDGLQSTGSSTGFKNDREGMFDSLMEPEPNQFASYYCLKTLEVFGSSYISIIDTTTFHQHLTSLYHSQEFYFDISDFVWVTNYSNLVATAINLELSDLTGFVSFARSEVVNFLLDNRNYRGGWEASTTVKSE</sequence>
<feature type="domain" description="Prenyltransferase alpha-alpha toroid" evidence="2">
    <location>
        <begin position="76"/>
        <end position="171"/>
    </location>
</feature>
<evidence type="ECO:0000256" key="1">
    <source>
        <dbReference type="ARBA" id="ARBA00022737"/>
    </source>
</evidence>
<feature type="domain" description="Prenyltransferase alpha-alpha toroid" evidence="2">
    <location>
        <begin position="12"/>
        <end position="46"/>
    </location>
</feature>
<feature type="non-terminal residue" evidence="3">
    <location>
        <position position="293"/>
    </location>
</feature>
<dbReference type="InterPro" id="IPR001330">
    <property type="entry name" value="Prenyltrans"/>
</dbReference>
<evidence type="ECO:0000313" key="3">
    <source>
        <dbReference type="EMBL" id="GAG70370.1"/>
    </source>
</evidence>
<name>X0ZL23_9ZZZZ</name>
<dbReference type="Pfam" id="PF00432">
    <property type="entry name" value="Prenyltrans"/>
    <property type="match status" value="2"/>
</dbReference>
<accession>X0ZL23</accession>
<organism evidence="3">
    <name type="scientific">marine sediment metagenome</name>
    <dbReference type="NCBI Taxonomy" id="412755"/>
    <lineage>
        <taxon>unclassified sequences</taxon>
        <taxon>metagenomes</taxon>
        <taxon>ecological metagenomes</taxon>
    </lineage>
</organism>
<keyword evidence="1" id="KW-0677">Repeat</keyword>
<dbReference type="SUPFAM" id="SSF48239">
    <property type="entry name" value="Terpenoid cyclases/Protein prenyltransferases"/>
    <property type="match status" value="1"/>
</dbReference>
<proteinExistence type="predicted"/>
<gene>
    <name evidence="3" type="ORF">S01H4_11067</name>
</gene>
<dbReference type="InterPro" id="IPR008930">
    <property type="entry name" value="Terpenoid_cyclase/PrenylTrfase"/>
</dbReference>
<protein>
    <recommendedName>
        <fullName evidence="2">Prenyltransferase alpha-alpha toroid domain-containing protein</fullName>
    </recommendedName>
</protein>
<comment type="caution">
    <text evidence="3">The sequence shown here is derived from an EMBL/GenBank/DDBJ whole genome shotgun (WGS) entry which is preliminary data.</text>
</comment>
<dbReference type="Gene3D" id="1.50.10.20">
    <property type="match status" value="1"/>
</dbReference>
<reference evidence="3" key="1">
    <citation type="journal article" date="2014" name="Front. Microbiol.">
        <title>High frequency of phylogenetically diverse reductive dehalogenase-homologous genes in deep subseafloor sedimentary metagenomes.</title>
        <authorList>
            <person name="Kawai M."/>
            <person name="Futagami T."/>
            <person name="Toyoda A."/>
            <person name="Takaki Y."/>
            <person name="Nishi S."/>
            <person name="Hori S."/>
            <person name="Arai W."/>
            <person name="Tsubouchi T."/>
            <person name="Morono Y."/>
            <person name="Uchiyama I."/>
            <person name="Ito T."/>
            <person name="Fujiyama A."/>
            <person name="Inagaki F."/>
            <person name="Takami H."/>
        </authorList>
    </citation>
    <scope>NUCLEOTIDE SEQUENCE</scope>
    <source>
        <strain evidence="3">Expedition CK06-06</strain>
    </source>
</reference>
<dbReference type="GO" id="GO:0003824">
    <property type="term" value="F:catalytic activity"/>
    <property type="evidence" value="ECO:0007669"/>
    <property type="project" value="InterPro"/>
</dbReference>
<evidence type="ECO:0000259" key="2">
    <source>
        <dbReference type="Pfam" id="PF00432"/>
    </source>
</evidence>
<dbReference type="EMBL" id="BART01004394">
    <property type="protein sequence ID" value="GAG70370.1"/>
    <property type="molecule type" value="Genomic_DNA"/>
</dbReference>